<sequence length="63" mass="6723">MARTPASVGKGVLVVLNGYVDGARDVSKRNTTNVATFDSPLVGHLGIVQDGVAHYYKASWFTN</sequence>
<dbReference type="Pfam" id="PF00710">
    <property type="entry name" value="Asparaginase"/>
    <property type="match status" value="1"/>
</dbReference>
<dbReference type="InterPro" id="IPR027474">
    <property type="entry name" value="L-asparaginase_N"/>
</dbReference>
<accession>W1WC79</accession>
<evidence type="ECO:0000313" key="2">
    <source>
        <dbReference type="EMBL" id="ETJ15758.1"/>
    </source>
</evidence>
<feature type="non-terminal residue" evidence="2">
    <location>
        <position position="63"/>
    </location>
</feature>
<dbReference type="InterPro" id="IPR006034">
    <property type="entry name" value="Asparaginase/glutaminase-like"/>
</dbReference>
<dbReference type="InterPro" id="IPR036152">
    <property type="entry name" value="Asp/glu_Ase-like_sf"/>
</dbReference>
<dbReference type="Gene3D" id="3.40.50.1170">
    <property type="entry name" value="L-asparaginase, N-terminal domain"/>
    <property type="match status" value="1"/>
</dbReference>
<dbReference type="InterPro" id="IPR037152">
    <property type="entry name" value="L-asparaginase_N_sf"/>
</dbReference>
<reference evidence="2" key="1">
    <citation type="submission" date="2013-12" db="EMBL/GenBank/DDBJ databases">
        <title>A Varibaculum cambriense genome reconstructed from a premature infant gut community with otherwise low bacterial novelty that shifts toward anaerobic metabolism during the third week of life.</title>
        <authorList>
            <person name="Brown C.T."/>
            <person name="Sharon I."/>
            <person name="Thomas B.C."/>
            <person name="Castelle C.J."/>
            <person name="Morowitz M.J."/>
            <person name="Banfield J.F."/>
        </authorList>
    </citation>
    <scope>NUCLEOTIDE SEQUENCE</scope>
</reference>
<dbReference type="PIRSF" id="PIRSF500176">
    <property type="entry name" value="L_ASNase"/>
    <property type="match status" value="1"/>
</dbReference>
<dbReference type="PIRSF" id="PIRSF001220">
    <property type="entry name" value="L-ASNase_gatD"/>
    <property type="match status" value="1"/>
</dbReference>
<evidence type="ECO:0000259" key="1">
    <source>
        <dbReference type="Pfam" id="PF00710"/>
    </source>
</evidence>
<dbReference type="SUPFAM" id="SSF53774">
    <property type="entry name" value="Glutaminase/Asparaginase"/>
    <property type="match status" value="1"/>
</dbReference>
<dbReference type="EMBL" id="AZMM01018991">
    <property type="protein sequence ID" value="ETJ15758.1"/>
    <property type="molecule type" value="Genomic_DNA"/>
</dbReference>
<name>W1WC79_9ZZZZ</name>
<comment type="caution">
    <text evidence="2">The sequence shown here is derived from an EMBL/GenBank/DDBJ whole genome shotgun (WGS) entry which is preliminary data.</text>
</comment>
<protein>
    <submittedName>
        <fullName evidence="2">L-asparaginase</fullName>
    </submittedName>
</protein>
<feature type="domain" description="L-asparaginase N-terminal" evidence="1">
    <location>
        <begin position="2"/>
        <end position="58"/>
    </location>
</feature>
<gene>
    <name evidence="2" type="ORF">Q604_UNBc4C00210G0001</name>
</gene>
<dbReference type="AlphaFoldDB" id="W1WC79"/>
<proteinExistence type="predicted"/>
<organism evidence="2">
    <name type="scientific">human gut metagenome</name>
    <dbReference type="NCBI Taxonomy" id="408170"/>
    <lineage>
        <taxon>unclassified sequences</taxon>
        <taxon>metagenomes</taxon>
        <taxon>organismal metagenomes</taxon>
    </lineage>
</organism>